<dbReference type="Gene3D" id="3.40.190.10">
    <property type="entry name" value="Periplasmic binding protein-like II"/>
    <property type="match status" value="1"/>
</dbReference>
<proteinExistence type="predicted"/>
<comment type="caution">
    <text evidence="2">The sequence shown here is derived from an EMBL/GenBank/DDBJ whole genome shotgun (WGS) entry which is preliminary data.</text>
</comment>
<protein>
    <recommendedName>
        <fullName evidence="1">LysR substrate-binding domain-containing protein</fullName>
    </recommendedName>
</protein>
<evidence type="ECO:0000259" key="1">
    <source>
        <dbReference type="Pfam" id="PF03466"/>
    </source>
</evidence>
<accession>A0A923L8V4</accession>
<name>A0A923L8V4_9BACI</name>
<organism evidence="2 3">
    <name type="scientific">Ornithinibacillus hominis</name>
    <dbReference type="NCBI Taxonomy" id="2763055"/>
    <lineage>
        <taxon>Bacteria</taxon>
        <taxon>Bacillati</taxon>
        <taxon>Bacillota</taxon>
        <taxon>Bacilli</taxon>
        <taxon>Bacillales</taxon>
        <taxon>Bacillaceae</taxon>
        <taxon>Ornithinibacillus</taxon>
    </lineage>
</organism>
<dbReference type="AlphaFoldDB" id="A0A923L8V4"/>
<feature type="domain" description="LysR substrate-binding" evidence="1">
    <location>
        <begin position="7"/>
        <end position="73"/>
    </location>
</feature>
<evidence type="ECO:0000313" key="3">
    <source>
        <dbReference type="Proteomes" id="UP000637359"/>
    </source>
</evidence>
<dbReference type="EMBL" id="JACOOL010000020">
    <property type="protein sequence ID" value="MBC5638718.1"/>
    <property type="molecule type" value="Genomic_DNA"/>
</dbReference>
<evidence type="ECO:0000313" key="2">
    <source>
        <dbReference type="EMBL" id="MBC5638718.1"/>
    </source>
</evidence>
<keyword evidence="3" id="KW-1185">Reference proteome</keyword>
<dbReference type="InterPro" id="IPR005119">
    <property type="entry name" value="LysR_subst-bd"/>
</dbReference>
<dbReference type="Proteomes" id="UP000637359">
    <property type="component" value="Unassembled WGS sequence"/>
</dbReference>
<dbReference type="RefSeq" id="WP_186871414.1">
    <property type="nucleotide sequence ID" value="NZ_JACOOL010000020.1"/>
</dbReference>
<reference evidence="2" key="1">
    <citation type="submission" date="2020-08" db="EMBL/GenBank/DDBJ databases">
        <title>Genome public.</title>
        <authorList>
            <person name="Liu C."/>
            <person name="Sun Q."/>
        </authorList>
    </citation>
    <scope>NUCLEOTIDE SEQUENCE</scope>
    <source>
        <strain evidence="2">BX22</strain>
    </source>
</reference>
<sequence>MQANQIPSGSLAIGSMETTTAVRLPYLPTNYHNDYPDVDLTLKTSSTEQNIQAVLQYELDGAFVAGPIGNPELMKRN</sequence>
<dbReference type="SUPFAM" id="SSF53850">
    <property type="entry name" value="Periplasmic binding protein-like II"/>
    <property type="match status" value="1"/>
</dbReference>
<gene>
    <name evidence="2" type="ORF">H8S33_18260</name>
</gene>
<dbReference type="Pfam" id="PF03466">
    <property type="entry name" value="LysR_substrate"/>
    <property type="match status" value="1"/>
</dbReference>